<dbReference type="VEuPathDB" id="TriTrypDB:LpyrH10_10_2510"/>
<sequence>MPPSAGAPASRPRSAEQMARLLLSNGFRYDSWEAKQTAKSIQSHGGACVTLQLTFRDASPEALQATEMDAVNLVLFDPARKMFYGSSYQLERHQLTRPIVVQTAPSQVLVVETLAQETRPDRSLEQHRVTRWGCCPVEELKNGGTSFTLHRGTAQLLQVDQSSWPAECLPTAPSDAALLCDVAVNADAALAKLMSELVPPGVFVSADFTRSTPKPGTSTFRLTVKNIELAATSKDSAVNLADPDADWSVAAIAHNGFRPLGKGSEVPLLLVSSSEKTSNGGGRGRHESGSSSSSSPSSSTSSPHPISAAPNTVLLRSDLPLEMDRLPVHSSTSLVMAVRRRAPGSRAFAVVGFCVLPLCMMPMEDRDIRVENLPALRGPFSCEDARLLMLDSTSPYGRVPIAVTLTVEYHDTGVAPSSSAAAAAAAAAAGVGAGVAAPLPVPEEITRDDVSSASASVLSDHPPPAAAGGKPTRVLSTADQIPSPAMPGVTPLEGAPTSQAPTMPAALAASRAAGDDVGIFKLLCTIMEELHKVRESQDVLLRQTSGLGSGPAALSPAMQERLNKGLADGEVDVIDLAPRPLAVSWCARRLMQEGVQPLLHPLHGTLLNDAAPMVGQLNSSLYGFRVEGITVDNAVYMPADVCLLFSFGPLSYQQVGPLRMVSVEETTTNRSFKVYDSQDRAGLVWCEPTEALQSSVMRKFKAAGNATLYVHVYDALTMFYVATAHLPLAAFRRPVSATCAMMPMDVALQRDLSMTEQVVPPKVFPVMRHAGQVHLTIFCVGVGEAEGGLAGQSNVMRLPGEGAAHNGGADGVRGGGRVITAKKLRHVDRLNGSATSSSSGGGAPNADGGSTALRESSAGNDVSDRITAATATTTPPPAVATGGENGNGGGSLHRQRTEYIKKQLLAQQQSTGSPLLPGVPDAHVQAAQEAAEMEYRLRQLEHERAAVKSKRIAEALLSRLTVEHDVHVVSWRPEVIRTPFANPFGTTMQFFVEVDPGDMDVCAVVDGANFYLGPRERTEVLLVVRLSAHAAEHPNVTRVTARVYSERRELVCCVRVNATVEPPLVDRRYEVFGAAGTEVSTRFLSRTFSAASFPDTSNSAALLRRMRELCAFAATSSGTTTVRTNAVLDPITQTHITAWEEATVTTQIPKELGRQRIEYVTFFYDAAMSRVYETWELCVFACESYMTRDIYWGQTTALGLPAEGTEDLYCSDTKVKVERRGPSYVLRLHPRDVGTQKMLLHTLQDSALKKTLLTVPTVYPTPSYTQVIELSLENARGPVLRRLTFAHRGEQEEVFQVHHNYKFNLRVSPSKFALAPGDSQFVGLQFDMLTLPPGQLEGRWPMWIFINNSEDKTVESYHLEVVLRAHPVAPVVQE</sequence>
<dbReference type="Pfam" id="PF26187">
    <property type="entry name" value="Ig_NPHP4_4th"/>
    <property type="match status" value="1"/>
</dbReference>
<evidence type="ECO:0000256" key="2">
    <source>
        <dbReference type="SAM" id="MobiDB-lite"/>
    </source>
</evidence>
<dbReference type="OMA" id="WIFINNS"/>
<feature type="region of interest" description="Disordered" evidence="2">
    <location>
        <begin position="273"/>
        <end position="309"/>
    </location>
</feature>
<protein>
    <recommendedName>
        <fullName evidence="3">NPHP4 Ig-like domain-containing protein</fullName>
    </recommendedName>
</protein>
<feature type="compositionally biased region" description="Low complexity" evidence="2">
    <location>
        <begin position="289"/>
        <end position="307"/>
    </location>
</feature>
<dbReference type="InterPro" id="IPR058685">
    <property type="entry name" value="Ig_NPHP4_4th"/>
</dbReference>
<dbReference type="GO" id="GO:0090090">
    <property type="term" value="P:negative regulation of canonical Wnt signaling pathway"/>
    <property type="evidence" value="ECO:0007669"/>
    <property type="project" value="InterPro"/>
</dbReference>
<feature type="domain" description="NPHP4 Ig-like" evidence="3">
    <location>
        <begin position="1274"/>
        <end position="1363"/>
    </location>
</feature>
<dbReference type="EMBL" id="LGTL01000010">
    <property type="protein sequence ID" value="KPA79719.1"/>
    <property type="molecule type" value="Genomic_DNA"/>
</dbReference>
<dbReference type="GO" id="GO:0005856">
    <property type="term" value="C:cytoskeleton"/>
    <property type="evidence" value="ECO:0007669"/>
    <property type="project" value="InterPro"/>
</dbReference>
<keyword evidence="1" id="KW-0175">Coiled coil</keyword>
<feature type="compositionally biased region" description="Low complexity" evidence="2">
    <location>
        <begin position="832"/>
        <end position="850"/>
    </location>
</feature>
<comment type="caution">
    <text evidence="4">The sequence shown here is derived from an EMBL/GenBank/DDBJ whole genome shotgun (WGS) entry which is preliminary data.</text>
</comment>
<reference evidence="4 5" key="1">
    <citation type="submission" date="2015-07" db="EMBL/GenBank/DDBJ databases">
        <title>High-quality genome of monoxenous trypanosomatid Leptomonas pyrrhocoris.</title>
        <authorList>
            <person name="Flegontov P."/>
            <person name="Butenko A."/>
            <person name="Firsov S."/>
            <person name="Vlcek C."/>
            <person name="Logacheva M.D."/>
            <person name="Field M."/>
            <person name="Filatov D."/>
            <person name="Flegontova O."/>
            <person name="Gerasimov E."/>
            <person name="Jackson A.P."/>
            <person name="Kelly S."/>
            <person name="Opperdoes F."/>
            <person name="O'Reilly A."/>
            <person name="Votypka J."/>
            <person name="Yurchenko V."/>
            <person name="Lukes J."/>
        </authorList>
    </citation>
    <scope>NUCLEOTIDE SEQUENCE [LARGE SCALE GENOMIC DNA]</scope>
    <source>
        <strain evidence="4">H10</strain>
    </source>
</reference>
<evidence type="ECO:0000313" key="4">
    <source>
        <dbReference type="EMBL" id="KPA79719.1"/>
    </source>
</evidence>
<feature type="region of interest" description="Disordered" evidence="2">
    <location>
        <begin position="447"/>
        <end position="490"/>
    </location>
</feature>
<accession>A0A0M9G0J3</accession>
<organism evidence="4 5">
    <name type="scientific">Leptomonas pyrrhocoris</name>
    <name type="common">Firebug parasite</name>
    <dbReference type="NCBI Taxonomy" id="157538"/>
    <lineage>
        <taxon>Eukaryota</taxon>
        <taxon>Discoba</taxon>
        <taxon>Euglenozoa</taxon>
        <taxon>Kinetoplastea</taxon>
        <taxon>Metakinetoplastina</taxon>
        <taxon>Trypanosomatida</taxon>
        <taxon>Trypanosomatidae</taxon>
        <taxon>Leishmaniinae</taxon>
        <taxon>Leptomonas</taxon>
    </lineage>
</organism>
<evidence type="ECO:0000313" key="5">
    <source>
        <dbReference type="Proteomes" id="UP000037923"/>
    </source>
</evidence>
<dbReference type="Proteomes" id="UP000037923">
    <property type="component" value="Unassembled WGS sequence"/>
</dbReference>
<evidence type="ECO:0000256" key="1">
    <source>
        <dbReference type="SAM" id="Coils"/>
    </source>
</evidence>
<gene>
    <name evidence="4" type="ORF">ABB37_05482</name>
</gene>
<dbReference type="RefSeq" id="XP_015658158.1">
    <property type="nucleotide sequence ID" value="XM_015803516.1"/>
</dbReference>
<feature type="compositionally biased region" description="Low complexity" evidence="2">
    <location>
        <begin position="451"/>
        <end position="460"/>
    </location>
</feature>
<keyword evidence="5" id="KW-1185">Reference proteome</keyword>
<dbReference type="GO" id="GO:0097730">
    <property type="term" value="C:non-motile cilium"/>
    <property type="evidence" value="ECO:0007669"/>
    <property type="project" value="InterPro"/>
</dbReference>
<feature type="region of interest" description="Disordered" evidence="2">
    <location>
        <begin position="823"/>
        <end position="893"/>
    </location>
</feature>
<dbReference type="PANTHER" id="PTHR31043:SF3">
    <property type="entry name" value="NEPHROCYSTIN-4"/>
    <property type="match status" value="1"/>
</dbReference>
<proteinExistence type="predicted"/>
<dbReference type="PANTHER" id="PTHR31043">
    <property type="entry name" value="NEPHROCYSTIN-4"/>
    <property type="match status" value="1"/>
</dbReference>
<evidence type="ECO:0000259" key="3">
    <source>
        <dbReference type="Pfam" id="PF26187"/>
    </source>
</evidence>
<dbReference type="GeneID" id="26905772"/>
<dbReference type="OrthoDB" id="271255at2759"/>
<name>A0A0M9G0J3_LEPPY</name>
<feature type="coiled-coil region" evidence="1">
    <location>
        <begin position="923"/>
        <end position="950"/>
    </location>
</feature>
<dbReference type="InterPro" id="IPR029775">
    <property type="entry name" value="NPHP4"/>
</dbReference>